<dbReference type="SUPFAM" id="SSF53383">
    <property type="entry name" value="PLP-dependent transferases"/>
    <property type="match status" value="1"/>
</dbReference>
<evidence type="ECO:0000313" key="3">
    <source>
        <dbReference type="Proteomes" id="UP001165065"/>
    </source>
</evidence>
<sequence>MSIIPHAPPISIDQIISEYRTKEELILASHHPAPQWGRGPCSYLNSAAFGEPPGGCLELKSELTLLCYQQPMFYHRSVVPRLVEDSRFAACDLIGIDPSLRSTFSFVPVTSAIFTVLLSFSWSPGDVVVTTDVIYHSVKDALLYLQAEKGVVWKVAETSFRGTCEARGATLNSLVSSLVSSSVPLKLVIFDAISSKPTLTFPVSSIVSHCRSLGIPTLVDAAHAPGNKGGRRHFDPDCTFWVCTFHKWLGVPRGGAGGMWVNLVDLKDKFKGIIDPARLVTEGEEVAGSYVDAKPGILTDGIFRGVYDESTREYENIILIPFCVKSREKRGYSEEWKGVRREGEKVYGDILGLREEEMGTWRVDDEVPISCLELPEKLKGGGGWKEVKKRLVKILWEEFSIEVPVFLHGGKAGLRVTVSDAVCVSDFARLGMAVKEVTERGEFQ</sequence>
<keyword evidence="3" id="KW-1185">Reference proteome</keyword>
<comment type="caution">
    <text evidence="2">The sequence shown here is derived from an EMBL/GenBank/DDBJ whole genome shotgun (WGS) entry which is preliminary data.</text>
</comment>
<gene>
    <name evidence="2" type="ORF">TrCOL_g4682</name>
</gene>
<organism evidence="2 3">
    <name type="scientific">Triparma columacea</name>
    <dbReference type="NCBI Taxonomy" id="722753"/>
    <lineage>
        <taxon>Eukaryota</taxon>
        <taxon>Sar</taxon>
        <taxon>Stramenopiles</taxon>
        <taxon>Ochrophyta</taxon>
        <taxon>Bolidophyceae</taxon>
        <taxon>Parmales</taxon>
        <taxon>Triparmaceae</taxon>
        <taxon>Triparma</taxon>
    </lineage>
</organism>
<keyword evidence="1" id="KW-0663">Pyridoxal phosphate</keyword>
<dbReference type="OrthoDB" id="199818at2759"/>
<dbReference type="Gene3D" id="3.40.640.10">
    <property type="entry name" value="Type I PLP-dependent aspartate aminotransferase-like (Major domain)"/>
    <property type="match status" value="1"/>
</dbReference>
<dbReference type="AlphaFoldDB" id="A0A9W7GHZ7"/>
<evidence type="ECO:0000256" key="1">
    <source>
        <dbReference type="ARBA" id="ARBA00022898"/>
    </source>
</evidence>
<dbReference type="PANTHER" id="PTHR43092:SF2">
    <property type="entry name" value="HERCYNYLCYSTEINE SULFOXIDE LYASE"/>
    <property type="match status" value="1"/>
</dbReference>
<proteinExistence type="predicted"/>
<reference evidence="3" key="1">
    <citation type="journal article" date="2023" name="Commun. Biol.">
        <title>Genome analysis of Parmales, the sister group of diatoms, reveals the evolutionary specialization of diatoms from phago-mixotrophs to photoautotrophs.</title>
        <authorList>
            <person name="Ban H."/>
            <person name="Sato S."/>
            <person name="Yoshikawa S."/>
            <person name="Yamada K."/>
            <person name="Nakamura Y."/>
            <person name="Ichinomiya M."/>
            <person name="Sato N."/>
            <person name="Blanc-Mathieu R."/>
            <person name="Endo H."/>
            <person name="Kuwata A."/>
            <person name="Ogata H."/>
        </authorList>
    </citation>
    <scope>NUCLEOTIDE SEQUENCE [LARGE SCALE GENOMIC DNA]</scope>
</reference>
<name>A0A9W7GHZ7_9STRA</name>
<dbReference type="InterPro" id="IPR015424">
    <property type="entry name" value="PyrdxlP-dep_Trfase"/>
</dbReference>
<dbReference type="Proteomes" id="UP001165065">
    <property type="component" value="Unassembled WGS sequence"/>
</dbReference>
<dbReference type="PANTHER" id="PTHR43092">
    <property type="entry name" value="L-CYSTEINE DESULFHYDRASE"/>
    <property type="match status" value="1"/>
</dbReference>
<evidence type="ECO:0000313" key="2">
    <source>
        <dbReference type="EMBL" id="GMI46231.1"/>
    </source>
</evidence>
<dbReference type="EMBL" id="BRYA01000288">
    <property type="protein sequence ID" value="GMI46231.1"/>
    <property type="molecule type" value="Genomic_DNA"/>
</dbReference>
<protein>
    <submittedName>
        <fullName evidence="2">Uncharacterized protein</fullName>
    </submittedName>
</protein>
<accession>A0A9W7GHZ7</accession>
<dbReference type="InterPro" id="IPR015421">
    <property type="entry name" value="PyrdxlP-dep_Trfase_major"/>
</dbReference>